<dbReference type="AlphaFoldDB" id="A0A7W8A6F7"/>
<keyword evidence="2" id="KW-0813">Transport</keyword>
<comment type="similarity">
    <text evidence="1">Belongs to the ABC transporter superfamily.</text>
</comment>
<dbReference type="GO" id="GO:0016887">
    <property type="term" value="F:ATP hydrolysis activity"/>
    <property type="evidence" value="ECO:0007669"/>
    <property type="project" value="InterPro"/>
</dbReference>
<dbReference type="PROSITE" id="PS50893">
    <property type="entry name" value="ABC_TRANSPORTER_2"/>
    <property type="match status" value="1"/>
</dbReference>
<dbReference type="InterPro" id="IPR003439">
    <property type="entry name" value="ABC_transporter-like_ATP-bd"/>
</dbReference>
<dbReference type="GO" id="GO:0005524">
    <property type="term" value="F:ATP binding"/>
    <property type="evidence" value="ECO:0007669"/>
    <property type="project" value="UniProtKB-KW"/>
</dbReference>
<comment type="caution">
    <text evidence="6">The sequence shown here is derived from an EMBL/GenBank/DDBJ whole genome shotgun (WGS) entry which is preliminary data.</text>
</comment>
<feature type="domain" description="ABC transporter" evidence="5">
    <location>
        <begin position="2"/>
        <end position="226"/>
    </location>
</feature>
<proteinExistence type="inferred from homology"/>
<dbReference type="SMART" id="SM00382">
    <property type="entry name" value="AAA"/>
    <property type="match status" value="1"/>
</dbReference>
<evidence type="ECO:0000313" key="7">
    <source>
        <dbReference type="Proteomes" id="UP000568380"/>
    </source>
</evidence>
<accession>A0A7W8A6F7</accession>
<dbReference type="InterPro" id="IPR003593">
    <property type="entry name" value="AAA+_ATPase"/>
</dbReference>
<keyword evidence="7" id="KW-1185">Reference proteome</keyword>
<evidence type="ECO:0000256" key="2">
    <source>
        <dbReference type="ARBA" id="ARBA00022448"/>
    </source>
</evidence>
<dbReference type="SUPFAM" id="SSF52540">
    <property type="entry name" value="P-loop containing nucleoside triphosphate hydrolases"/>
    <property type="match status" value="1"/>
</dbReference>
<dbReference type="InterPro" id="IPR027417">
    <property type="entry name" value="P-loop_NTPase"/>
</dbReference>
<dbReference type="Pfam" id="PF00005">
    <property type="entry name" value="ABC_tran"/>
    <property type="match status" value="1"/>
</dbReference>
<evidence type="ECO:0000256" key="3">
    <source>
        <dbReference type="ARBA" id="ARBA00022741"/>
    </source>
</evidence>
<dbReference type="RefSeq" id="WP_184965202.1">
    <property type="nucleotide sequence ID" value="NZ_JACHIN010000006.1"/>
</dbReference>
<reference evidence="6 7" key="1">
    <citation type="submission" date="2020-08" db="EMBL/GenBank/DDBJ databases">
        <title>Genomic Encyclopedia of Type Strains, Phase IV (KMG-IV): sequencing the most valuable type-strain genomes for metagenomic binning, comparative biology and taxonomic classification.</title>
        <authorList>
            <person name="Goeker M."/>
        </authorList>
    </citation>
    <scope>NUCLEOTIDE SEQUENCE [LARGE SCALE GENOMIC DNA]</scope>
    <source>
        <strain evidence="6 7">DSM 45385</strain>
    </source>
</reference>
<dbReference type="Proteomes" id="UP000568380">
    <property type="component" value="Unassembled WGS sequence"/>
</dbReference>
<keyword evidence="4" id="KW-0067">ATP-binding</keyword>
<keyword evidence="3" id="KW-0547">Nucleotide-binding</keyword>
<evidence type="ECO:0000259" key="5">
    <source>
        <dbReference type="PROSITE" id="PS50893"/>
    </source>
</evidence>
<dbReference type="Gene3D" id="3.40.50.300">
    <property type="entry name" value="P-loop containing nucleotide triphosphate hydrolases"/>
    <property type="match status" value="1"/>
</dbReference>
<dbReference type="EMBL" id="JACHIN010000006">
    <property type="protein sequence ID" value="MBB5079536.1"/>
    <property type="molecule type" value="Genomic_DNA"/>
</dbReference>
<dbReference type="PANTHER" id="PTHR43335:SF2">
    <property type="entry name" value="ABC TRANSPORTER, ATP-BINDING PROTEIN"/>
    <property type="match status" value="1"/>
</dbReference>
<evidence type="ECO:0000256" key="4">
    <source>
        <dbReference type="ARBA" id="ARBA00022840"/>
    </source>
</evidence>
<evidence type="ECO:0000313" key="6">
    <source>
        <dbReference type="EMBL" id="MBB5079536.1"/>
    </source>
</evidence>
<protein>
    <submittedName>
        <fullName evidence="6">ABC-type multidrug transport system ATPase subunit</fullName>
    </submittedName>
</protein>
<sequence length="285" mass="30713">MIELNGVTKTRAGLAALDDVTLELDGGLTALLGRNGAGKSTLLSILAGLMFESSGRFSLRAQPLGRRRAALRAETTLLPQDLVVDPRAPAEEFVRYLLRLRGRPDRLVGEMFERFGLNGVARRPLGELSGGTRRRVGLAYACACDTPILLLDEPTQGLDPLERLALADYLTEIGRSKLVVYSTHIISDVSWIAPRLVVLDQGRVVHDGSPDKLLAATPPVFEVSCPTGADVERIRANGLVTRLARGDGDDYAVRWIPSTAGPHDGAEVEPTLDDAYLALCAQGPR</sequence>
<dbReference type="PANTHER" id="PTHR43335">
    <property type="entry name" value="ABC TRANSPORTER, ATP-BINDING PROTEIN"/>
    <property type="match status" value="1"/>
</dbReference>
<evidence type="ECO:0000256" key="1">
    <source>
        <dbReference type="ARBA" id="ARBA00005417"/>
    </source>
</evidence>
<name>A0A7W8A6F7_9ACTN</name>
<organism evidence="6 7">
    <name type="scientific">Nonomuraea endophytica</name>
    <dbReference type="NCBI Taxonomy" id="714136"/>
    <lineage>
        <taxon>Bacteria</taxon>
        <taxon>Bacillati</taxon>
        <taxon>Actinomycetota</taxon>
        <taxon>Actinomycetes</taxon>
        <taxon>Streptosporangiales</taxon>
        <taxon>Streptosporangiaceae</taxon>
        <taxon>Nonomuraea</taxon>
    </lineage>
</organism>
<gene>
    <name evidence="6" type="ORF">HNR40_005022</name>
</gene>